<dbReference type="EMBL" id="KZ857379">
    <property type="protein sequence ID" value="RDX57538.1"/>
    <property type="molecule type" value="Genomic_DNA"/>
</dbReference>
<dbReference type="AlphaFoldDB" id="A0A371DYG1"/>
<gene>
    <name evidence="2" type="ORF">OH76DRAFT_1550769</name>
</gene>
<evidence type="ECO:0000313" key="3">
    <source>
        <dbReference type="Proteomes" id="UP000256964"/>
    </source>
</evidence>
<feature type="region of interest" description="Disordered" evidence="1">
    <location>
        <begin position="210"/>
        <end position="234"/>
    </location>
</feature>
<accession>A0A371DYG1</accession>
<organism evidence="2 3">
    <name type="scientific">Lentinus brumalis</name>
    <dbReference type="NCBI Taxonomy" id="2498619"/>
    <lineage>
        <taxon>Eukaryota</taxon>
        <taxon>Fungi</taxon>
        <taxon>Dikarya</taxon>
        <taxon>Basidiomycota</taxon>
        <taxon>Agaricomycotina</taxon>
        <taxon>Agaricomycetes</taxon>
        <taxon>Polyporales</taxon>
        <taxon>Polyporaceae</taxon>
        <taxon>Lentinus</taxon>
    </lineage>
</organism>
<protein>
    <submittedName>
        <fullName evidence="2">Uncharacterized protein</fullName>
    </submittedName>
</protein>
<name>A0A371DYG1_9APHY</name>
<dbReference type="OrthoDB" id="10396905at2759"/>
<sequence length="327" mass="36493">MLPMLSLSLNAMDFMPPLSSNLPYLPSLCRAYNPPPALMSVCSQPPSGQGSHHPLGPVSSRTRSRSGTGSSQGSHPLPDDDVVIYHDRLNTDGDPEFDPRAIAQELEGRRISPIGSRRGQFKTTCPSSPAWSHSAYFPPPGLVKGKPPSVLPGCPMSRAASAPPSIYPQLLYSTSCKRCEYRPEDWIERGLAHMSLEEFEDKFVSMSQFRKLPEDKNKDKDKRPNPWDKSGPFNRKVGDILRERPYFGSYTCPIECPGSRCANCTFLRFGGNLLAAKIGQRTTNARLLRVTPRSDWPYVEDKRRVLALRESYRRGSERALAELSILN</sequence>
<feature type="compositionally biased region" description="Low complexity" evidence="1">
    <location>
        <begin position="59"/>
        <end position="74"/>
    </location>
</feature>
<feature type="compositionally biased region" description="Basic and acidic residues" evidence="1">
    <location>
        <begin position="211"/>
        <end position="226"/>
    </location>
</feature>
<reference evidence="2 3" key="1">
    <citation type="journal article" date="2018" name="Biotechnol. Biofuels">
        <title>Integrative visual omics of the white-rot fungus Polyporus brumalis exposes the biotechnological potential of its oxidative enzymes for delignifying raw plant biomass.</title>
        <authorList>
            <person name="Miyauchi S."/>
            <person name="Rancon A."/>
            <person name="Drula E."/>
            <person name="Hage H."/>
            <person name="Chaduli D."/>
            <person name="Favel A."/>
            <person name="Grisel S."/>
            <person name="Henrissat B."/>
            <person name="Herpoel-Gimbert I."/>
            <person name="Ruiz-Duenas F.J."/>
            <person name="Chevret D."/>
            <person name="Hainaut M."/>
            <person name="Lin J."/>
            <person name="Wang M."/>
            <person name="Pangilinan J."/>
            <person name="Lipzen A."/>
            <person name="Lesage-Meessen L."/>
            <person name="Navarro D."/>
            <person name="Riley R."/>
            <person name="Grigoriev I.V."/>
            <person name="Zhou S."/>
            <person name="Raouche S."/>
            <person name="Rosso M.N."/>
        </authorList>
    </citation>
    <scope>NUCLEOTIDE SEQUENCE [LARGE SCALE GENOMIC DNA]</scope>
    <source>
        <strain evidence="2 3">BRFM 1820</strain>
    </source>
</reference>
<evidence type="ECO:0000313" key="2">
    <source>
        <dbReference type="EMBL" id="RDX57538.1"/>
    </source>
</evidence>
<feature type="region of interest" description="Disordered" evidence="1">
    <location>
        <begin position="40"/>
        <end position="81"/>
    </location>
</feature>
<proteinExistence type="predicted"/>
<dbReference type="Proteomes" id="UP000256964">
    <property type="component" value="Unassembled WGS sequence"/>
</dbReference>
<keyword evidence="3" id="KW-1185">Reference proteome</keyword>
<evidence type="ECO:0000256" key="1">
    <source>
        <dbReference type="SAM" id="MobiDB-lite"/>
    </source>
</evidence>
<feature type="compositionally biased region" description="Polar residues" evidence="1">
    <location>
        <begin position="41"/>
        <end position="50"/>
    </location>
</feature>